<dbReference type="KEGG" id="pcy:PCYB_127860"/>
<dbReference type="Proteomes" id="UP000006319">
    <property type="component" value="Chromosome 12"/>
</dbReference>
<organism evidence="1 2">
    <name type="scientific">Plasmodium cynomolgi (strain B)</name>
    <dbReference type="NCBI Taxonomy" id="1120755"/>
    <lineage>
        <taxon>Eukaryota</taxon>
        <taxon>Sar</taxon>
        <taxon>Alveolata</taxon>
        <taxon>Apicomplexa</taxon>
        <taxon>Aconoidasida</taxon>
        <taxon>Haemosporida</taxon>
        <taxon>Plasmodiidae</taxon>
        <taxon>Plasmodium</taxon>
        <taxon>Plasmodium (Plasmodium)</taxon>
    </lineage>
</organism>
<sequence>TPGLPDGSTNSTLRTLLQTAASNMNFSHPSTSSSTFSTPVTSLFIEDLPTDATSNSTADGLLANSPTSSAPFGVSFIEDAITSAATTLQNSVEEVLNTTVENVTNSETYRNISEALTSTVSSIFNPTQNATSSPTPANGTVGEYMSTLGEVVTQSTTDPTAINTTSSYINITTNGTNT</sequence>
<keyword evidence="2" id="KW-1185">Reference proteome</keyword>
<dbReference type="RefSeq" id="XP_004224168.1">
    <property type="nucleotide sequence ID" value="XM_004224120.1"/>
</dbReference>
<feature type="non-terminal residue" evidence="1">
    <location>
        <position position="1"/>
    </location>
</feature>
<proteinExistence type="predicted"/>
<reference evidence="1 2" key="1">
    <citation type="journal article" date="2012" name="Nat. Genet.">
        <title>Plasmodium cynomolgi genome sequences provide insight into Plasmodium vivax and the monkey malaria clade.</title>
        <authorList>
            <person name="Tachibana S."/>
            <person name="Sullivan S.A."/>
            <person name="Kawai S."/>
            <person name="Nakamura S."/>
            <person name="Kim H.R."/>
            <person name="Goto N."/>
            <person name="Arisue N."/>
            <person name="Palacpac N.M.Q."/>
            <person name="Honma H."/>
            <person name="Yagi M."/>
            <person name="Tougan T."/>
            <person name="Katakai Y."/>
            <person name="Kaneko O."/>
            <person name="Mita T."/>
            <person name="Kita K."/>
            <person name="Yasutomi Y."/>
            <person name="Sutton P.L."/>
            <person name="Shakhbatyan R."/>
            <person name="Horii T."/>
            <person name="Yasunaga T."/>
            <person name="Barnwell J.W."/>
            <person name="Escalante A.A."/>
            <person name="Carlton J.M."/>
            <person name="Tanabe K."/>
        </authorList>
    </citation>
    <scope>NUCLEOTIDE SEQUENCE [LARGE SCALE GENOMIC DNA]</scope>
    <source>
        <strain evidence="1 2">B</strain>
    </source>
</reference>
<feature type="non-terminal residue" evidence="1">
    <location>
        <position position="178"/>
    </location>
</feature>
<dbReference type="VEuPathDB" id="PlasmoDB:PCYB_127860"/>
<gene>
    <name evidence="1" type="ORF">PCYB_127860</name>
</gene>
<dbReference type="AlphaFoldDB" id="K6UEE7"/>
<name>K6UEE7_PLACD</name>
<dbReference type="GeneID" id="14694595"/>
<dbReference type="EMBL" id="DF157104">
    <property type="protein sequence ID" value="GAB68221.1"/>
    <property type="molecule type" value="Genomic_DNA"/>
</dbReference>
<evidence type="ECO:0000313" key="2">
    <source>
        <dbReference type="Proteomes" id="UP000006319"/>
    </source>
</evidence>
<evidence type="ECO:0000313" key="1">
    <source>
        <dbReference type="EMBL" id="GAB68221.1"/>
    </source>
</evidence>
<protein>
    <submittedName>
        <fullName evidence="1">Uncharacterized protein</fullName>
    </submittedName>
</protein>
<accession>K6UEE7</accession>
<dbReference type="OrthoDB" id="392928at2759"/>